<protein>
    <submittedName>
        <fullName evidence="1">Uncharacterized protein</fullName>
    </submittedName>
</protein>
<comment type="caution">
    <text evidence="1">The sequence shown here is derived from an EMBL/GenBank/DDBJ whole genome shotgun (WGS) entry which is preliminary data.</text>
</comment>
<name>A0A1G2FZW3_9BACT</name>
<dbReference type="AlphaFoldDB" id="A0A1G2FZW3"/>
<sequence>MVFPEMFPIEEHPKRKRIVSPSGVVIRRKKAAPQEKKKEPLLKELERAEQMFIALYGDLRRAIRKERYSGEMFERNVLGAPDADPVIKEGITRGALKEKKTPEGKSLYIIKYGNEEAVFDMVKKHQGTNNPQAPKKLFPRALKRMLSDKLGYAGAEESRKVQYYSSIGTPLDHSLGIDCFFEIIDKDQNRVTVTLDTSLREEKGEGVKSDVYLSEDDIWSLHEELLVRAIEKKEKNDNLNERESLAVNIFELQVEAVSEKMLQSMEHKKRSQFF</sequence>
<evidence type="ECO:0000313" key="1">
    <source>
        <dbReference type="EMBL" id="OGZ43387.1"/>
    </source>
</evidence>
<organism evidence="1 2">
    <name type="scientific">Candidatus Ryanbacteria bacterium RIFCSPHIGHO2_01_45_13</name>
    <dbReference type="NCBI Taxonomy" id="1802112"/>
    <lineage>
        <taxon>Bacteria</taxon>
        <taxon>Candidatus Ryaniibacteriota</taxon>
    </lineage>
</organism>
<gene>
    <name evidence="1" type="ORF">A2W41_03935</name>
</gene>
<dbReference type="EMBL" id="MHNI01000007">
    <property type="protein sequence ID" value="OGZ43387.1"/>
    <property type="molecule type" value="Genomic_DNA"/>
</dbReference>
<proteinExistence type="predicted"/>
<dbReference type="Proteomes" id="UP000176700">
    <property type="component" value="Unassembled WGS sequence"/>
</dbReference>
<accession>A0A1G2FZW3</accession>
<reference evidence="1 2" key="1">
    <citation type="journal article" date="2016" name="Nat. Commun.">
        <title>Thousands of microbial genomes shed light on interconnected biogeochemical processes in an aquifer system.</title>
        <authorList>
            <person name="Anantharaman K."/>
            <person name="Brown C.T."/>
            <person name="Hug L.A."/>
            <person name="Sharon I."/>
            <person name="Castelle C.J."/>
            <person name="Probst A.J."/>
            <person name="Thomas B.C."/>
            <person name="Singh A."/>
            <person name="Wilkins M.J."/>
            <person name="Karaoz U."/>
            <person name="Brodie E.L."/>
            <person name="Williams K.H."/>
            <person name="Hubbard S.S."/>
            <person name="Banfield J.F."/>
        </authorList>
    </citation>
    <scope>NUCLEOTIDE SEQUENCE [LARGE SCALE GENOMIC DNA]</scope>
</reference>
<evidence type="ECO:0000313" key="2">
    <source>
        <dbReference type="Proteomes" id="UP000176700"/>
    </source>
</evidence>